<dbReference type="AlphaFoldDB" id="A0A5N4B728"/>
<dbReference type="PANTHER" id="PTHR19303:SF74">
    <property type="entry name" value="POGO TRANSPOSABLE ELEMENT WITH KRAB DOMAIN"/>
    <property type="match status" value="1"/>
</dbReference>
<evidence type="ECO:0000259" key="2">
    <source>
        <dbReference type="Pfam" id="PF03184"/>
    </source>
</evidence>
<organism evidence="3 4">
    <name type="scientific">Photinus pyralis</name>
    <name type="common">Common eastern firefly</name>
    <name type="synonym">Lampyris pyralis</name>
    <dbReference type="NCBI Taxonomy" id="7054"/>
    <lineage>
        <taxon>Eukaryota</taxon>
        <taxon>Metazoa</taxon>
        <taxon>Ecdysozoa</taxon>
        <taxon>Arthropoda</taxon>
        <taxon>Hexapoda</taxon>
        <taxon>Insecta</taxon>
        <taxon>Pterygota</taxon>
        <taxon>Neoptera</taxon>
        <taxon>Endopterygota</taxon>
        <taxon>Coleoptera</taxon>
        <taxon>Polyphaga</taxon>
        <taxon>Elateriformia</taxon>
        <taxon>Elateroidea</taxon>
        <taxon>Lampyridae</taxon>
        <taxon>Lampyrinae</taxon>
        <taxon>Photinus</taxon>
    </lineage>
</organism>
<protein>
    <recommendedName>
        <fullName evidence="2">DDE-1 domain-containing protein</fullName>
    </recommendedName>
</protein>
<keyword evidence="4" id="KW-1185">Reference proteome</keyword>
<dbReference type="InterPro" id="IPR050863">
    <property type="entry name" value="CenT-Element_Derived"/>
</dbReference>
<dbReference type="Pfam" id="PF03184">
    <property type="entry name" value="DDE_1"/>
    <property type="match status" value="1"/>
</dbReference>
<evidence type="ECO:0000256" key="1">
    <source>
        <dbReference type="SAM" id="MobiDB-lite"/>
    </source>
</evidence>
<gene>
    <name evidence="3" type="ORF">PPYR_02377</name>
</gene>
<dbReference type="InterPro" id="IPR004875">
    <property type="entry name" value="DDE_SF_endonuclease_dom"/>
</dbReference>
<feature type="compositionally biased region" description="Basic residues" evidence="1">
    <location>
        <begin position="286"/>
        <end position="295"/>
    </location>
</feature>
<feature type="region of interest" description="Disordered" evidence="1">
    <location>
        <begin position="256"/>
        <end position="309"/>
    </location>
</feature>
<dbReference type="GO" id="GO:0005634">
    <property type="term" value="C:nucleus"/>
    <property type="evidence" value="ECO:0007669"/>
    <property type="project" value="TreeGrafter"/>
</dbReference>
<name>A0A5N4B728_PHOPY</name>
<dbReference type="PANTHER" id="PTHR19303">
    <property type="entry name" value="TRANSPOSON"/>
    <property type="match status" value="1"/>
</dbReference>
<dbReference type="EMBL" id="VVIM01000001">
    <property type="protein sequence ID" value="KAB0805407.1"/>
    <property type="molecule type" value="Genomic_DNA"/>
</dbReference>
<dbReference type="GO" id="GO:0003677">
    <property type="term" value="F:DNA binding"/>
    <property type="evidence" value="ECO:0007669"/>
    <property type="project" value="TreeGrafter"/>
</dbReference>
<dbReference type="InParanoid" id="A0A5N4B728"/>
<sequence length="416" mass="47050">MVCANAKGDLLPPMVVYKRQNVYKNWTMGGPIGTEYSCSKSGWFDMNLFEDWFFSILLPHIQVNSDLETKKIVIGDNLASHFSPRVIEAAIENNIYMAPLPAHSTHIMQPLDVSFFGPMKKKWRTILDTWRKQSRRRGTIPKEHFPSLLKTLWSSIELTAEKNIKSGFKTTGIHPYNPNEVLSKLPSELSSCGSERRLDESLLEFLKNTRGYNKSSTTRRRGKKISVRPGQQMLQQTVEQQSCLPENLNDIQASNVIPDASSSGTPKAPNDNNENEPLSSIAEKCKKVRTKKKNIKSSGLVTPSTSKSKQSDYDYATSNHCSVCNCQYSTYTDPRDWICCISCIKWVCGICNQGSKETEYECPECNLCSICKCDFSVYVGKQDWIRCITCNRWVCGACNKGSKNPRYECPACEDED</sequence>
<feature type="compositionally biased region" description="Polar residues" evidence="1">
    <location>
        <begin position="256"/>
        <end position="278"/>
    </location>
</feature>
<feature type="compositionally biased region" description="Polar residues" evidence="1">
    <location>
        <begin position="296"/>
        <end position="308"/>
    </location>
</feature>
<dbReference type="Proteomes" id="UP000327044">
    <property type="component" value="Unassembled WGS sequence"/>
</dbReference>
<evidence type="ECO:0000313" key="4">
    <source>
        <dbReference type="Proteomes" id="UP000327044"/>
    </source>
</evidence>
<comment type="caution">
    <text evidence="3">The sequence shown here is derived from an EMBL/GenBank/DDBJ whole genome shotgun (WGS) entry which is preliminary data.</text>
</comment>
<dbReference type="OrthoDB" id="6764239at2759"/>
<proteinExistence type="predicted"/>
<evidence type="ECO:0000313" key="3">
    <source>
        <dbReference type="EMBL" id="KAB0805407.1"/>
    </source>
</evidence>
<reference evidence="3 4" key="1">
    <citation type="journal article" date="2018" name="Elife">
        <title>Firefly genomes illuminate parallel origins of bioluminescence in beetles.</title>
        <authorList>
            <person name="Fallon T.R."/>
            <person name="Lower S.E."/>
            <person name="Chang C.H."/>
            <person name="Bessho-Uehara M."/>
            <person name="Martin G.J."/>
            <person name="Bewick A.J."/>
            <person name="Behringer M."/>
            <person name="Debat H.J."/>
            <person name="Wong I."/>
            <person name="Day J.C."/>
            <person name="Suvorov A."/>
            <person name="Silva C.J."/>
            <person name="Stanger-Hall K.F."/>
            <person name="Hall D.W."/>
            <person name="Schmitz R.J."/>
            <person name="Nelson D.R."/>
            <person name="Lewis S.M."/>
            <person name="Shigenobu S."/>
            <person name="Bybee S.M."/>
            <person name="Larracuente A.M."/>
            <person name="Oba Y."/>
            <person name="Weng J.K."/>
        </authorList>
    </citation>
    <scope>NUCLEOTIDE SEQUENCE [LARGE SCALE GENOMIC DNA]</scope>
    <source>
        <strain evidence="3">1611_PpyrPB1</strain>
        <tissue evidence="3">Whole body</tissue>
    </source>
</reference>
<accession>A0A5N4B728</accession>
<feature type="domain" description="DDE-1" evidence="2">
    <location>
        <begin position="1"/>
        <end position="139"/>
    </location>
</feature>